<reference evidence="1 4" key="4">
    <citation type="journal article" date="2016" name="Genome Announc.">
        <title>Fully Closed Genome Sequences of Five Type Strains of the Genus Cronobacter and One Cronobacter sakazakii Strain.</title>
        <authorList>
            <person name="Moine D."/>
            <person name="Kassam M."/>
            <person name="Baert L."/>
            <person name="Tang Y."/>
            <person name="Barretto C."/>
            <person name="Ngom Bru C."/>
            <person name="Klijn A."/>
            <person name="Descombes P."/>
        </authorList>
    </citation>
    <scope>NUCLEOTIDE SEQUENCE [LARGE SCALE GENOMIC DNA]</scope>
    <source>
        <strain evidence="1 4">LMG 26250</strain>
    </source>
</reference>
<dbReference type="KEGG" id="ccon:AFK62_03195"/>
<evidence type="ECO:0000313" key="2">
    <source>
        <dbReference type="EMBL" id="CCJ72321.1"/>
    </source>
</evidence>
<protein>
    <submittedName>
        <fullName evidence="1">Capsular biosynthesis protein</fullName>
    </submittedName>
    <submittedName>
        <fullName evidence="2">Capsular polysaccharide export system protein KpsS</fullName>
    </submittedName>
</protein>
<dbReference type="Proteomes" id="UP000067320">
    <property type="component" value="Chromosome"/>
</dbReference>
<dbReference type="AlphaFoldDB" id="K7ZZU8"/>
<dbReference type="Proteomes" id="UP000009340">
    <property type="component" value="Unassembled WGS sequence"/>
</dbReference>
<dbReference type="EMBL" id="CAKW01000065">
    <property type="protein sequence ID" value="CCJ72321.1"/>
    <property type="molecule type" value="Genomic_DNA"/>
</dbReference>
<dbReference type="CDD" id="cd16441">
    <property type="entry name" value="beta_Kdo_transferase_KpsS"/>
    <property type="match status" value="1"/>
</dbReference>
<sequence length="398" mass="46000">MFRSALDTLLSGQNYLLLQGPMGPFFRDLADWLGTKGRESRQVVFNGGDQFYCRKGKSLPYKGTPEAFGAWLTGTHDEWPFDTLVCFGDCRPLHRAARRWAQAHEIRFLVFEEGYLRPCFITLEENGVNGFSGLPRDPAFYRQLPAQPAPEVRRLTPSTCRRIGHAAWYYLMGCYFQRTFQNYQHHKSFSPWLEGARWTRAAARKVWYRATEHRTRLMLASQHRGGYFLALLQVFNDSQLHYHSDYGDMCEFIEETLSSFARAASPSRLLVFKHHPMDRGHRHYRKFIHTLSERYGVSGRILYVHDVPLPELLSNATGVVTLNSTAGISALIHNKPLKVMGSALYDIEGITFQGALDAFWRAPFRPDYRLFSAFRCYLMRCTQINTVFYSRENPFSGL</sequence>
<dbReference type="STRING" id="1073999.AFK62_03195"/>
<accession>K7ZZU8</accession>
<keyword evidence="4" id="KW-1185">Reference proteome</keyword>
<gene>
    <name evidence="1" type="ORF">AFK62_03195</name>
    <name evidence="2" type="ORF">BN137_1686</name>
</gene>
<proteinExistence type="predicted"/>
<dbReference type="PATRIC" id="fig|1073999.7.peg.643"/>
<reference evidence="4" key="3">
    <citation type="submission" date="2015-09" db="EMBL/GenBank/DDBJ databases">
        <title>Cronobacter genome sequencing and assembly.</title>
        <authorList>
            <person name="Descombes P."/>
            <person name="Baert L."/>
            <person name="Ngom-Bru C."/>
            <person name="Barretto C."/>
        </authorList>
    </citation>
    <scope>NUCLEOTIDE SEQUENCE [LARGE SCALE GENOMIC DNA]</scope>
    <source>
        <strain evidence="4">LMG 26250</strain>
    </source>
</reference>
<dbReference type="eggNOG" id="COG3562">
    <property type="taxonomic scope" value="Bacteria"/>
</dbReference>
<evidence type="ECO:0000313" key="1">
    <source>
        <dbReference type="EMBL" id="ALB61568.1"/>
    </source>
</evidence>
<dbReference type="EMBL" id="CP012264">
    <property type="protein sequence ID" value="ALB61568.1"/>
    <property type="molecule type" value="Genomic_DNA"/>
</dbReference>
<dbReference type="OrthoDB" id="9794206at2"/>
<reference evidence="4" key="2">
    <citation type="submission" date="2015-07" db="EMBL/GenBank/DDBJ databases">
        <authorList>
            <person name="Moine D."/>
            <person name="Kassam M."/>
        </authorList>
    </citation>
    <scope>NUCLEOTIDE SEQUENCE [LARGE SCALE GENOMIC DNA]</scope>
    <source>
        <strain evidence="4">LMG 26250</strain>
    </source>
</reference>
<dbReference type="Pfam" id="PF05159">
    <property type="entry name" value="Capsule_synth"/>
    <property type="match status" value="1"/>
</dbReference>
<dbReference type="InterPro" id="IPR007833">
    <property type="entry name" value="Capsule_polysaccharide_synth"/>
</dbReference>
<dbReference type="GO" id="GO:0000271">
    <property type="term" value="P:polysaccharide biosynthetic process"/>
    <property type="evidence" value="ECO:0007669"/>
    <property type="project" value="InterPro"/>
</dbReference>
<dbReference type="GO" id="GO:0015774">
    <property type="term" value="P:polysaccharide transport"/>
    <property type="evidence" value="ECO:0007669"/>
    <property type="project" value="InterPro"/>
</dbReference>
<reference evidence="2" key="1">
    <citation type="submission" date="2012-07" db="EMBL/GenBank/DDBJ databases">
        <authorList>
            <person name="Cummings C."/>
        </authorList>
    </citation>
    <scope>NUCLEOTIDE SEQUENCE</scope>
    <source>
        <strain evidence="2">1330</strain>
    </source>
</reference>
<evidence type="ECO:0000313" key="3">
    <source>
        <dbReference type="Proteomes" id="UP000009340"/>
    </source>
</evidence>
<evidence type="ECO:0000313" key="4">
    <source>
        <dbReference type="Proteomes" id="UP000067320"/>
    </source>
</evidence>
<name>K7ZZU8_9ENTR</name>
<organism evidence="2 3">
    <name type="scientific">Cronobacter condimenti 1330</name>
    <dbReference type="NCBI Taxonomy" id="1073999"/>
    <lineage>
        <taxon>Bacteria</taxon>
        <taxon>Pseudomonadati</taxon>
        <taxon>Pseudomonadota</taxon>
        <taxon>Gammaproteobacteria</taxon>
        <taxon>Enterobacterales</taxon>
        <taxon>Enterobacteriaceae</taxon>
        <taxon>Cronobacter</taxon>
    </lineage>
</organism>
<dbReference type="RefSeq" id="WP_007670982.1">
    <property type="nucleotide sequence ID" value="NZ_CAKW01000065.1"/>
</dbReference>